<dbReference type="Proteomes" id="UP001378960">
    <property type="component" value="Unassembled WGS sequence"/>
</dbReference>
<gene>
    <name evidence="8" type="ORF">DAPK24_001030</name>
</gene>
<keyword evidence="4" id="KW-0378">Hydrolase</keyword>
<evidence type="ECO:0000313" key="8">
    <source>
        <dbReference type="EMBL" id="GMM43528.1"/>
    </source>
</evidence>
<comment type="caution">
    <text evidence="8">The sequence shown here is derived from an EMBL/GenBank/DDBJ whole genome shotgun (WGS) entry which is preliminary data.</text>
</comment>
<dbReference type="Gene3D" id="3.40.50.1820">
    <property type="entry name" value="alpha/beta hydrolase"/>
    <property type="match status" value="1"/>
</dbReference>
<evidence type="ECO:0000256" key="7">
    <source>
        <dbReference type="ARBA" id="ARBA00031934"/>
    </source>
</evidence>
<accession>A0AAV5QXK6</accession>
<name>A0AAV5QXK6_PICKL</name>
<dbReference type="Pfam" id="PF02089">
    <property type="entry name" value="Palm_thioest"/>
    <property type="match status" value="1"/>
</dbReference>
<keyword evidence="6" id="KW-0325">Glycoprotein</keyword>
<dbReference type="PANTHER" id="PTHR11247:SF8">
    <property type="entry name" value="PALMITOYL-PROTEIN THIOESTERASE 1"/>
    <property type="match status" value="1"/>
</dbReference>
<keyword evidence="9" id="KW-1185">Reference proteome</keyword>
<dbReference type="EMBL" id="BTGB01000001">
    <property type="protein sequence ID" value="GMM43528.1"/>
    <property type="molecule type" value="Genomic_DNA"/>
</dbReference>
<evidence type="ECO:0000256" key="1">
    <source>
        <dbReference type="ARBA" id="ARBA00012423"/>
    </source>
</evidence>
<keyword evidence="3" id="KW-0732">Signal</keyword>
<reference evidence="8 9" key="1">
    <citation type="journal article" date="2023" name="Elife">
        <title>Identification of key yeast species and microbe-microbe interactions impacting larval growth of Drosophila in the wild.</title>
        <authorList>
            <person name="Mure A."/>
            <person name="Sugiura Y."/>
            <person name="Maeda R."/>
            <person name="Honda K."/>
            <person name="Sakurai N."/>
            <person name="Takahashi Y."/>
            <person name="Watada M."/>
            <person name="Katoh T."/>
            <person name="Gotoh A."/>
            <person name="Gotoh Y."/>
            <person name="Taniguchi I."/>
            <person name="Nakamura K."/>
            <person name="Hayashi T."/>
            <person name="Katayama T."/>
            <person name="Uemura T."/>
            <person name="Hattori Y."/>
        </authorList>
    </citation>
    <scope>NUCLEOTIDE SEQUENCE [LARGE SCALE GENOMIC DNA]</scope>
    <source>
        <strain evidence="8 9">PK-24</strain>
    </source>
</reference>
<proteinExistence type="predicted"/>
<sequence length="281" mass="32328">MSEPSISTTKHNPVLLWHGMGDSYNSHAMQCLANTIEKTHPGIEIHSIYIEEDGSDDKSASVWGDALTQIGKVCDQIKDLSYDEDTVFNGMGFSQGGLFIRSLVQTCDIKFNNVIAVGSPQNGFADLPECEPDNMMCKTRNKLIKNSLYTDYMQNNNIQAQYFRDVEQYDTYIEKSAYLKYVNNELFKDLLYYERLTALNKFVMILFDQDETLVPKETAWFYDIDNVTGELIPFNQTESYKDDLLGLRKLDKENKVDFLSIDDLHLRLSEDDVIYLAKTYL</sequence>
<evidence type="ECO:0000256" key="2">
    <source>
        <dbReference type="ARBA" id="ARBA00014212"/>
    </source>
</evidence>
<dbReference type="InterPro" id="IPR029058">
    <property type="entry name" value="AB_hydrolase_fold"/>
</dbReference>
<evidence type="ECO:0000256" key="6">
    <source>
        <dbReference type="ARBA" id="ARBA00023180"/>
    </source>
</evidence>
<organism evidence="8 9">
    <name type="scientific">Pichia kluyveri</name>
    <name type="common">Yeast</name>
    <dbReference type="NCBI Taxonomy" id="36015"/>
    <lineage>
        <taxon>Eukaryota</taxon>
        <taxon>Fungi</taxon>
        <taxon>Dikarya</taxon>
        <taxon>Ascomycota</taxon>
        <taxon>Saccharomycotina</taxon>
        <taxon>Pichiomycetes</taxon>
        <taxon>Pichiales</taxon>
        <taxon>Pichiaceae</taxon>
        <taxon>Pichia</taxon>
    </lineage>
</organism>
<dbReference type="GO" id="GO:0008474">
    <property type="term" value="F:palmitoyl-(protein) hydrolase activity"/>
    <property type="evidence" value="ECO:0007669"/>
    <property type="project" value="UniProtKB-EC"/>
</dbReference>
<evidence type="ECO:0000256" key="4">
    <source>
        <dbReference type="ARBA" id="ARBA00022801"/>
    </source>
</evidence>
<dbReference type="EC" id="3.1.2.22" evidence="1"/>
<evidence type="ECO:0000313" key="9">
    <source>
        <dbReference type="Proteomes" id="UP001378960"/>
    </source>
</evidence>
<dbReference type="AlphaFoldDB" id="A0AAV5QXK6"/>
<dbReference type="PANTHER" id="PTHR11247">
    <property type="entry name" value="PALMITOYL-PROTEIN THIOESTERASE/DOLICHYLDIPHOSPHATASE 1"/>
    <property type="match status" value="1"/>
</dbReference>
<evidence type="ECO:0000256" key="3">
    <source>
        <dbReference type="ARBA" id="ARBA00022729"/>
    </source>
</evidence>
<keyword evidence="5" id="KW-1015">Disulfide bond</keyword>
<evidence type="ECO:0000256" key="5">
    <source>
        <dbReference type="ARBA" id="ARBA00023157"/>
    </source>
</evidence>
<dbReference type="InterPro" id="IPR002472">
    <property type="entry name" value="Palm_thioest"/>
</dbReference>
<protein>
    <recommendedName>
        <fullName evidence="2">Palmitoyl-protein thioesterase 1</fullName>
        <ecNumber evidence="1">3.1.2.22</ecNumber>
    </recommendedName>
    <alternativeName>
        <fullName evidence="7">Palmitoyl-protein hydrolase 1</fullName>
    </alternativeName>
</protein>
<dbReference type="SUPFAM" id="SSF53474">
    <property type="entry name" value="alpha/beta-Hydrolases"/>
    <property type="match status" value="1"/>
</dbReference>
<dbReference type="PRINTS" id="PR00414">
    <property type="entry name" value="PPTHIESTRASE"/>
</dbReference>